<gene>
    <name evidence="2" type="ORF">SAMN05216279_108266</name>
</gene>
<keyword evidence="1" id="KW-1133">Transmembrane helix</keyword>
<dbReference type="Pfam" id="PF16872">
    <property type="entry name" value="putAbiC"/>
    <property type="match status" value="1"/>
</dbReference>
<proteinExistence type="predicted"/>
<evidence type="ECO:0000313" key="3">
    <source>
        <dbReference type="Proteomes" id="UP000183046"/>
    </source>
</evidence>
<dbReference type="EMBL" id="FMWB01000008">
    <property type="protein sequence ID" value="SCZ43066.1"/>
    <property type="molecule type" value="Genomic_DNA"/>
</dbReference>
<name>A0A1G5P0I8_9PSED</name>
<dbReference type="RefSeq" id="WP_081347962.1">
    <property type="nucleotide sequence ID" value="NZ_FMWB01000008.1"/>
</dbReference>
<dbReference type="InterPro" id="IPR031709">
    <property type="entry name" value="PutAbiC"/>
</dbReference>
<dbReference type="Proteomes" id="UP000183046">
    <property type="component" value="Unassembled WGS sequence"/>
</dbReference>
<dbReference type="AlphaFoldDB" id="A0A1G5P0I8"/>
<reference evidence="3" key="1">
    <citation type="submission" date="2016-10" db="EMBL/GenBank/DDBJ databases">
        <authorList>
            <person name="de Groot N.N."/>
        </authorList>
    </citation>
    <scope>NUCLEOTIDE SEQUENCE [LARGE SCALE GENOMIC DNA]</scope>
    <source>
        <strain evidence="3">DSM 15758</strain>
    </source>
</reference>
<keyword evidence="1" id="KW-0812">Transmembrane</keyword>
<accession>A0A1G5P0I8</accession>
<organism evidence="2 3">
    <name type="scientific">Pseudomonas oryzihabitans</name>
    <dbReference type="NCBI Taxonomy" id="47885"/>
    <lineage>
        <taxon>Bacteria</taxon>
        <taxon>Pseudomonadati</taxon>
        <taxon>Pseudomonadota</taxon>
        <taxon>Gammaproteobacteria</taxon>
        <taxon>Pseudomonadales</taxon>
        <taxon>Pseudomonadaceae</taxon>
        <taxon>Pseudomonas</taxon>
    </lineage>
</organism>
<dbReference type="OrthoDB" id="6422829at2"/>
<feature type="transmembrane region" description="Helical" evidence="1">
    <location>
        <begin position="56"/>
        <end position="77"/>
    </location>
</feature>
<evidence type="ECO:0000313" key="2">
    <source>
        <dbReference type="EMBL" id="SCZ43066.1"/>
    </source>
</evidence>
<protein>
    <submittedName>
        <fullName evidence="2">Phage abortive infection protein</fullName>
    </submittedName>
</protein>
<keyword evidence="1" id="KW-0472">Membrane</keyword>
<evidence type="ECO:0000256" key="1">
    <source>
        <dbReference type="SAM" id="Phobius"/>
    </source>
</evidence>
<feature type="transmembrane region" description="Helical" evidence="1">
    <location>
        <begin position="18"/>
        <end position="36"/>
    </location>
</feature>
<sequence length="272" mass="31566">MSDSEDKFFEKTEKNAKIIIHLALAFAVTILILYFYKFHYGLSNETGTWGEFGDFIGGTLNPFFSALSLLAILWTLIIQSKELSHSTEALREQSKHLDTQSFENTFFALIQLNNEIAKTLDLSEIESENYKPGRGSFRNLVNLLKETYLWVKDYESQGLTSIQTIRESYKQFYAKNQKFVGNYLKTTEKIMQFIIERCPTTDRTDPATYIDILRAQKTNHELVIIFYHSIYTSGCLSYKELTKRNFFQGISEESLIDPLLHHELIKGNEDEL</sequence>
<comment type="caution">
    <text evidence="2">The sequence shown here is derived from an EMBL/GenBank/DDBJ whole genome shotgun (WGS) entry which is preliminary data.</text>
</comment>